<dbReference type="EMBL" id="BHYK01000004">
    <property type="protein sequence ID" value="GCD09380.1"/>
    <property type="molecule type" value="Genomic_DNA"/>
</dbReference>
<dbReference type="Gene3D" id="3.40.630.30">
    <property type="match status" value="1"/>
</dbReference>
<reference evidence="2 3" key="1">
    <citation type="submission" date="2018-11" db="EMBL/GenBank/DDBJ databases">
        <title>Genome sequencing and assembly of Clostridium tagluense strain A121.</title>
        <authorList>
            <person name="Murakami T."/>
            <person name="Segawa T."/>
            <person name="Shcherbakova V.A."/>
            <person name="Mori H."/>
            <person name="Yoshimura Y."/>
        </authorList>
    </citation>
    <scope>NUCLEOTIDE SEQUENCE [LARGE SCALE GENOMIC DNA]</scope>
    <source>
        <strain evidence="2 3">A121</strain>
    </source>
</reference>
<evidence type="ECO:0000313" key="2">
    <source>
        <dbReference type="EMBL" id="GCD09380.1"/>
    </source>
</evidence>
<dbReference type="OrthoDB" id="9811523at2"/>
<keyword evidence="3" id="KW-1185">Reference proteome</keyword>
<organism evidence="2 3">
    <name type="scientific">Clostridium tagluense</name>
    <dbReference type="NCBI Taxonomy" id="360422"/>
    <lineage>
        <taxon>Bacteria</taxon>
        <taxon>Bacillati</taxon>
        <taxon>Bacillota</taxon>
        <taxon>Clostridia</taxon>
        <taxon>Eubacteriales</taxon>
        <taxon>Clostridiaceae</taxon>
        <taxon>Clostridium</taxon>
    </lineage>
</organism>
<dbReference type="InterPro" id="IPR000182">
    <property type="entry name" value="GNAT_dom"/>
</dbReference>
<dbReference type="Pfam" id="PF13302">
    <property type="entry name" value="Acetyltransf_3"/>
    <property type="match status" value="1"/>
</dbReference>
<protein>
    <submittedName>
        <fullName evidence="2">N-acetyltransferase</fullName>
    </submittedName>
</protein>
<evidence type="ECO:0000259" key="1">
    <source>
        <dbReference type="PROSITE" id="PS51186"/>
    </source>
</evidence>
<dbReference type="PANTHER" id="PTHR43792:SF9">
    <property type="entry name" value="RIBOSOMAL-PROTEIN-ALANINE ACETYLTRANSFERASE"/>
    <property type="match status" value="1"/>
</dbReference>
<dbReference type="GO" id="GO:0005737">
    <property type="term" value="C:cytoplasm"/>
    <property type="evidence" value="ECO:0007669"/>
    <property type="project" value="TreeGrafter"/>
</dbReference>
<dbReference type="SUPFAM" id="SSF55729">
    <property type="entry name" value="Acyl-CoA N-acyltransferases (Nat)"/>
    <property type="match status" value="1"/>
</dbReference>
<comment type="caution">
    <text evidence="2">The sequence shown here is derived from an EMBL/GenBank/DDBJ whole genome shotgun (WGS) entry which is preliminary data.</text>
</comment>
<evidence type="ECO:0000313" key="3">
    <source>
        <dbReference type="Proteomes" id="UP000287872"/>
    </source>
</evidence>
<feature type="domain" description="N-acetyltransferase" evidence="1">
    <location>
        <begin position="28"/>
        <end position="194"/>
    </location>
</feature>
<dbReference type="PANTHER" id="PTHR43792">
    <property type="entry name" value="GNAT FAMILY, PUTATIVE (AFU_ORTHOLOGUE AFUA_3G00765)-RELATED-RELATED"/>
    <property type="match status" value="1"/>
</dbReference>
<keyword evidence="2" id="KW-0808">Transferase</keyword>
<dbReference type="InterPro" id="IPR016181">
    <property type="entry name" value="Acyl_CoA_acyltransferase"/>
</dbReference>
<dbReference type="InterPro" id="IPR051531">
    <property type="entry name" value="N-acetyltransferase"/>
</dbReference>
<dbReference type="RefSeq" id="WP_124998729.1">
    <property type="nucleotide sequence ID" value="NZ_BHYK01000004.1"/>
</dbReference>
<dbReference type="AlphaFoldDB" id="A0A401UIL0"/>
<dbReference type="PROSITE" id="PS51186">
    <property type="entry name" value="GNAT"/>
    <property type="match status" value="1"/>
</dbReference>
<dbReference type="Proteomes" id="UP000287872">
    <property type="component" value="Unassembled WGS sequence"/>
</dbReference>
<dbReference type="GO" id="GO:0008999">
    <property type="term" value="F:protein-N-terminal-alanine acetyltransferase activity"/>
    <property type="evidence" value="ECO:0007669"/>
    <property type="project" value="TreeGrafter"/>
</dbReference>
<sequence>MTNSNVTQEMKINKSCFDIFPELESERLIYREVTSEDVDDIFKIYSDPQVAKYDWYKPIATKDDAITIINRYKREFKDKEEITWGVAKKSNNKIIGYCCLGTFDDNSIRSEIGYGFNRDEWNKGYATEAIRVLVKFGFENMSFNRIEATVTLGNDASVKALKKANFLQEGIVRERTIMKGKFEDDVILAIIKRDYSLCKNKL</sequence>
<accession>A0A401UIL0</accession>
<gene>
    <name evidence="2" type="ORF">Ctaglu_10030</name>
</gene>
<name>A0A401UIL0_9CLOT</name>
<proteinExistence type="predicted"/>